<feature type="coiled-coil region" evidence="4">
    <location>
        <begin position="285"/>
        <end position="312"/>
    </location>
</feature>
<protein>
    <recommendedName>
        <fullName evidence="2">phospholipase C</fullName>
        <ecNumber evidence="2">3.1.4.3</ecNumber>
    </recommendedName>
</protein>
<evidence type="ECO:0000313" key="6">
    <source>
        <dbReference type="EMBL" id="KAA2239359.1"/>
    </source>
</evidence>
<evidence type="ECO:0000256" key="1">
    <source>
        <dbReference type="ARBA" id="ARBA00009717"/>
    </source>
</evidence>
<dbReference type="InterPro" id="IPR006311">
    <property type="entry name" value="TAT_signal"/>
</dbReference>
<reference evidence="6 7" key="2">
    <citation type="submission" date="2019-09" db="EMBL/GenBank/DDBJ databases">
        <authorList>
            <person name="Jin C."/>
        </authorList>
    </citation>
    <scope>NUCLEOTIDE SEQUENCE [LARGE SCALE GENOMIC DNA]</scope>
    <source>
        <strain evidence="6 7">BN140078</strain>
    </source>
</reference>
<reference evidence="6 7" key="1">
    <citation type="submission" date="2019-09" db="EMBL/GenBank/DDBJ databases">
        <title>Chitinophaga ginsengihumi sp. nov., isolated from soil of ginseng rhizosphere.</title>
        <authorList>
            <person name="Lee J."/>
        </authorList>
    </citation>
    <scope>NUCLEOTIDE SEQUENCE [LARGE SCALE GENOMIC DNA]</scope>
    <source>
        <strain evidence="6 7">BN140078</strain>
    </source>
</reference>
<dbReference type="PANTHER" id="PTHR31956">
    <property type="entry name" value="NON-SPECIFIC PHOSPHOLIPASE C4-RELATED"/>
    <property type="match status" value="1"/>
</dbReference>
<dbReference type="InterPro" id="IPR007312">
    <property type="entry name" value="Phosphoesterase"/>
</dbReference>
<dbReference type="EC" id="3.1.4.3" evidence="2"/>
<evidence type="ECO:0000259" key="5">
    <source>
        <dbReference type="Pfam" id="PF05506"/>
    </source>
</evidence>
<keyword evidence="3" id="KW-0378">Hydrolase</keyword>
<evidence type="ECO:0000256" key="2">
    <source>
        <dbReference type="ARBA" id="ARBA00012018"/>
    </source>
</evidence>
<accession>A0A5B2VMF5</accession>
<keyword evidence="7" id="KW-1185">Reference proteome</keyword>
<dbReference type="Gene3D" id="3.40.720.10">
    <property type="entry name" value="Alkaline Phosphatase, subunit A"/>
    <property type="match status" value="2"/>
</dbReference>
<sequence length="861" mass="97680">MDTRREFVKKAALLSGSAAISNILPDAIQKAFAINPPAGSTWKDAEHVVILMQENRSFDHAYGTLKGVRGFDDPRAITLPNKNKVWLQTDEAKDTYAPFRYNLKDTRITWMSSLPHSWEDQVDARNNGRHDRWLEVKKSGNADYKKMPLAMGYYTREDIPFYYALADAFTVCDQNFCSSLTGTTPNRLYLWSGTVREKPHISAKANVRNSDVDYGRWVSWKTFPERLEENGVSWKVYQNELSLNVGLDREEDAWLANFTDNPLEWFEQYNVRYTPGYHPFLERHHERVTKELEGLNEQLKNFNGTAEEKDRLEKGIKFRQDTLAKIAGEMPKWNKEAFEKLSQHEKNLHNKGLSTNINDPYYHELTPYKYLDNGVEREINIPKGDVLHQFRADVTNGELPQVSWIVAPARFSDHPGGPWYGVWYLSECIDILTKNPEVWKKTIFILCYDENDGYFDHVPPFTAPDPRMPGAGKTSASIDGSVEQVSAEQELERSKMYPGPGFGREGRTGSIGLGFRVPLVVASPWSRGGAVCSQVFDHTSILQFLEKFASHKSGKPIKEENISNWRRAVCGDLTSIFKPYNSEPLPTPEPVKKNDHIELITNAKYKEVLSGFRPLSEADITQINNDPLMSALMPHQEKGTRPARPLPYQLYVEGKLDSSRKKFDLSFTASKEIFGNNTAGSPFLVYATGSWKDMPGLQKTMQGMRTWNYAVTPGDTIADSWSLADFEHEQYKLEVYGPNGFYRVFAGGVNDPALHIACEYQRGLLTKKTLTGNLQLRVRNAHQQDTMVVTVTDNAYGSATVSKILKAGETADLVVDLAKNHCWYDCTVRVEGNATYERRYAGHVETGKESFSDPLIGRTVS</sequence>
<gene>
    <name evidence="6" type="ORF">F0L74_24455</name>
</gene>
<evidence type="ECO:0000256" key="3">
    <source>
        <dbReference type="ARBA" id="ARBA00022801"/>
    </source>
</evidence>
<dbReference type="PANTHER" id="PTHR31956:SF1">
    <property type="entry name" value="NON-SPECIFIC PHOSPHOLIPASE C1"/>
    <property type="match status" value="1"/>
</dbReference>
<dbReference type="AlphaFoldDB" id="A0A5B2VMF5"/>
<dbReference type="EMBL" id="VUOC01000004">
    <property type="protein sequence ID" value="KAA2239359.1"/>
    <property type="molecule type" value="Genomic_DNA"/>
</dbReference>
<organism evidence="6 7">
    <name type="scientific">Chitinophaga agrisoli</name>
    <dbReference type="NCBI Taxonomy" id="2607653"/>
    <lineage>
        <taxon>Bacteria</taxon>
        <taxon>Pseudomonadati</taxon>
        <taxon>Bacteroidota</taxon>
        <taxon>Chitinophagia</taxon>
        <taxon>Chitinophagales</taxon>
        <taxon>Chitinophagaceae</taxon>
        <taxon>Chitinophaga</taxon>
    </lineage>
</organism>
<evidence type="ECO:0000313" key="7">
    <source>
        <dbReference type="Proteomes" id="UP000324611"/>
    </source>
</evidence>
<proteinExistence type="inferred from homology"/>
<feature type="domain" description="Bacterial phospholipase C C-terminal" evidence="5">
    <location>
        <begin position="642"/>
        <end position="747"/>
    </location>
</feature>
<evidence type="ECO:0000256" key="4">
    <source>
        <dbReference type="SAM" id="Coils"/>
    </source>
</evidence>
<dbReference type="RefSeq" id="WP_149840538.1">
    <property type="nucleotide sequence ID" value="NZ_VUOC01000004.1"/>
</dbReference>
<keyword evidence="4" id="KW-0175">Coiled coil</keyword>
<dbReference type="InterPro" id="IPR017850">
    <property type="entry name" value="Alkaline_phosphatase_core_sf"/>
</dbReference>
<dbReference type="GO" id="GO:0016042">
    <property type="term" value="P:lipid catabolic process"/>
    <property type="evidence" value="ECO:0007669"/>
    <property type="project" value="InterPro"/>
</dbReference>
<name>A0A5B2VMF5_9BACT</name>
<dbReference type="NCBIfam" id="TIGR03396">
    <property type="entry name" value="PC_PLC"/>
    <property type="match status" value="1"/>
</dbReference>
<dbReference type="InterPro" id="IPR008475">
    <property type="entry name" value="PLipase_C_C"/>
</dbReference>
<comment type="similarity">
    <text evidence="1">Belongs to the bacterial phospholipase C family.</text>
</comment>
<dbReference type="Proteomes" id="UP000324611">
    <property type="component" value="Unassembled WGS sequence"/>
</dbReference>
<dbReference type="Pfam" id="PF05506">
    <property type="entry name" value="PLipase_C_C"/>
    <property type="match status" value="2"/>
</dbReference>
<dbReference type="GO" id="GO:0034480">
    <property type="term" value="F:phosphatidylcholine phospholipase C activity"/>
    <property type="evidence" value="ECO:0007669"/>
    <property type="project" value="UniProtKB-EC"/>
</dbReference>
<dbReference type="Pfam" id="PF04185">
    <property type="entry name" value="Phosphoesterase"/>
    <property type="match status" value="2"/>
</dbReference>
<comment type="caution">
    <text evidence="6">The sequence shown here is derived from an EMBL/GenBank/DDBJ whole genome shotgun (WGS) entry which is preliminary data.</text>
</comment>
<dbReference type="InterPro" id="IPR017767">
    <property type="entry name" value="PC-PLC"/>
</dbReference>
<dbReference type="PROSITE" id="PS51318">
    <property type="entry name" value="TAT"/>
    <property type="match status" value="1"/>
</dbReference>
<feature type="domain" description="Bacterial phospholipase C C-terminal" evidence="5">
    <location>
        <begin position="756"/>
        <end position="843"/>
    </location>
</feature>